<dbReference type="PIRSF" id="PIRSF004633">
    <property type="entry name" value="UCP_PLP_oxd"/>
    <property type="match status" value="1"/>
</dbReference>
<evidence type="ECO:0000313" key="4">
    <source>
        <dbReference type="Proteomes" id="UP001210678"/>
    </source>
</evidence>
<protein>
    <submittedName>
        <fullName evidence="3">Heme utilization protein HutZ</fullName>
    </submittedName>
</protein>
<dbReference type="NCBIfam" id="TIGR04110">
    <property type="entry name" value="heme_HutZ"/>
    <property type="match status" value="1"/>
</dbReference>
<dbReference type="SUPFAM" id="SSF50475">
    <property type="entry name" value="FMN-binding split barrel"/>
    <property type="match status" value="1"/>
</dbReference>
<dbReference type="InterPro" id="IPR014419">
    <property type="entry name" value="HutZ"/>
</dbReference>
<dbReference type="Gene3D" id="2.30.110.10">
    <property type="entry name" value="Electron Transport, Fmn-binding Protein, Chain A"/>
    <property type="match status" value="1"/>
</dbReference>
<dbReference type="Proteomes" id="UP001210678">
    <property type="component" value="Unassembled WGS sequence"/>
</dbReference>
<evidence type="ECO:0000259" key="2">
    <source>
        <dbReference type="Pfam" id="PF01243"/>
    </source>
</evidence>
<dbReference type="RefSeq" id="WP_272136877.1">
    <property type="nucleotide sequence ID" value="NZ_JAQLOI010000001.1"/>
</dbReference>
<dbReference type="InterPro" id="IPR052019">
    <property type="entry name" value="F420H2_bilvrd_red/Heme_oxyg"/>
</dbReference>
<evidence type="ECO:0000256" key="1">
    <source>
        <dbReference type="ARBA" id="ARBA00023002"/>
    </source>
</evidence>
<accession>A0ABT4YS74</accession>
<comment type="caution">
    <text evidence="3">The sequence shown here is derived from an EMBL/GenBank/DDBJ whole genome shotgun (WGS) entry which is preliminary data.</text>
</comment>
<dbReference type="InterPro" id="IPR011576">
    <property type="entry name" value="Pyridox_Oxase_N"/>
</dbReference>
<dbReference type="EMBL" id="JAQLOI010000001">
    <property type="protein sequence ID" value="MDB1124418.1"/>
    <property type="molecule type" value="Genomic_DNA"/>
</dbReference>
<feature type="domain" description="Pyridoxamine 5'-phosphate oxidase N-terminal" evidence="2">
    <location>
        <begin position="14"/>
        <end position="144"/>
    </location>
</feature>
<keyword evidence="1" id="KW-0560">Oxidoreductase</keyword>
<evidence type="ECO:0000313" key="3">
    <source>
        <dbReference type="EMBL" id="MDB1124418.1"/>
    </source>
</evidence>
<keyword evidence="4" id="KW-1185">Reference proteome</keyword>
<gene>
    <name evidence="3" type="primary">hutZ</name>
    <name evidence="3" type="ORF">PGX00_12440</name>
</gene>
<proteinExistence type="predicted"/>
<reference evidence="3 4" key="1">
    <citation type="submission" date="2023-01" db="EMBL/GenBank/DDBJ databases">
        <title>Vibrio sp. KJ40-1 sp.nov, isolated from marine algae.</title>
        <authorList>
            <person name="Butt M."/>
            <person name="Kim J.M.J."/>
            <person name="Jeon C.O.C."/>
        </authorList>
    </citation>
    <scope>NUCLEOTIDE SEQUENCE [LARGE SCALE GENOMIC DNA]</scope>
    <source>
        <strain evidence="3 4">KJ40-1</strain>
    </source>
</reference>
<name>A0ABT4YS74_9VIBR</name>
<dbReference type="PANTHER" id="PTHR35176">
    <property type="entry name" value="HEME OXYGENASE HI_0854-RELATED"/>
    <property type="match status" value="1"/>
</dbReference>
<dbReference type="Pfam" id="PF01243">
    <property type="entry name" value="PNPOx_N"/>
    <property type="match status" value="1"/>
</dbReference>
<dbReference type="InterPro" id="IPR012349">
    <property type="entry name" value="Split_barrel_FMN-bd"/>
</dbReference>
<sequence>MENKQQRIQNRIGSEIVEFRQQQKTLQMATLTYDGCPHVSYTPFVYLPDGYYILISDIAKHGQNIKSHQKVSIMMIEDEQDSRSIYARKRLSFDTTANLVHRESDSWWEAIRALEQRFGEIVSNLSKLGDFHMYQLIPEKGRFVKGFGKAFDVTGSDLVDIVHLDEGHIKNK</sequence>
<organism evidence="3 4">
    <name type="scientific">Vibrio algarum</name>
    <dbReference type="NCBI Taxonomy" id="3020714"/>
    <lineage>
        <taxon>Bacteria</taxon>
        <taxon>Pseudomonadati</taxon>
        <taxon>Pseudomonadota</taxon>
        <taxon>Gammaproteobacteria</taxon>
        <taxon>Vibrionales</taxon>
        <taxon>Vibrionaceae</taxon>
        <taxon>Vibrio</taxon>
    </lineage>
</organism>
<dbReference type="PANTHER" id="PTHR35176:SF6">
    <property type="entry name" value="HEME OXYGENASE HI_0854-RELATED"/>
    <property type="match status" value="1"/>
</dbReference>